<proteinExistence type="inferred from homology"/>
<feature type="disulfide bond" evidence="6">
    <location>
        <begin position="95"/>
        <end position="121"/>
    </location>
</feature>
<dbReference type="GO" id="GO:0048240">
    <property type="term" value="P:sperm capacitation"/>
    <property type="evidence" value="ECO:0007669"/>
    <property type="project" value="TreeGrafter"/>
</dbReference>
<feature type="domain" description="Fibronectin type-II" evidence="8">
    <location>
        <begin position="90"/>
        <end position="138"/>
    </location>
</feature>
<dbReference type="PANTHER" id="PTHR22918">
    <property type="entry name" value="SEMINAL PLASMA PROTEIN"/>
    <property type="match status" value="1"/>
</dbReference>
<dbReference type="Pfam" id="PF00040">
    <property type="entry name" value="fn2"/>
    <property type="match status" value="2"/>
</dbReference>
<evidence type="ECO:0000256" key="4">
    <source>
        <dbReference type="ARBA" id="ARBA00022737"/>
    </source>
</evidence>
<dbReference type="PANTHER" id="PTHR22918:SF1">
    <property type="entry name" value="FIBRONECTIN TYPE-II DOMAIN-CONTAINING PROTEIN"/>
    <property type="match status" value="1"/>
</dbReference>
<dbReference type="SUPFAM" id="SSF57440">
    <property type="entry name" value="Kringle-like"/>
    <property type="match status" value="2"/>
</dbReference>
<evidence type="ECO:0000259" key="8">
    <source>
        <dbReference type="PROSITE" id="PS51092"/>
    </source>
</evidence>
<feature type="disulfide bond" evidence="6">
    <location>
        <begin position="54"/>
        <end position="81"/>
    </location>
</feature>
<reference evidence="9" key="2">
    <citation type="submission" date="2025-09" db="UniProtKB">
        <authorList>
            <consortium name="Ensembl"/>
        </authorList>
    </citation>
    <scope>IDENTIFICATION</scope>
</reference>
<dbReference type="InterPro" id="IPR036943">
    <property type="entry name" value="FN_type2_sf"/>
</dbReference>
<dbReference type="Gene3D" id="2.10.10.10">
    <property type="entry name" value="Fibronectin, type II, collagen-binding"/>
    <property type="match status" value="2"/>
</dbReference>
<protein>
    <recommendedName>
        <fullName evidence="8">Fibronectin type-II domain-containing protein</fullName>
    </recommendedName>
</protein>
<dbReference type="GO" id="GO:0005576">
    <property type="term" value="C:extracellular region"/>
    <property type="evidence" value="ECO:0007669"/>
    <property type="project" value="UniProtKB-SubCell"/>
</dbReference>
<evidence type="ECO:0000256" key="5">
    <source>
        <dbReference type="ARBA" id="ARBA00023157"/>
    </source>
</evidence>
<dbReference type="GeneTree" id="ENSGT01000000214845"/>
<accession>A0A8C5SC12</accession>
<dbReference type="SMART" id="SM00059">
    <property type="entry name" value="FN2"/>
    <property type="match status" value="2"/>
</dbReference>
<dbReference type="Ensembl" id="ENSLLTT00000016959.1">
    <property type="protein sequence ID" value="ENSLLTP00000016340.1"/>
    <property type="gene ID" value="ENSLLTG00000012484.1"/>
</dbReference>
<organism evidence="9 10">
    <name type="scientific">Laticauda laticaudata</name>
    <name type="common">Blue-ringed sea krait</name>
    <name type="synonym">Blue-lipped sea krait</name>
    <dbReference type="NCBI Taxonomy" id="8630"/>
    <lineage>
        <taxon>Eukaryota</taxon>
        <taxon>Metazoa</taxon>
        <taxon>Chordata</taxon>
        <taxon>Craniata</taxon>
        <taxon>Vertebrata</taxon>
        <taxon>Euteleostomi</taxon>
        <taxon>Lepidosauria</taxon>
        <taxon>Squamata</taxon>
        <taxon>Bifurcata</taxon>
        <taxon>Unidentata</taxon>
        <taxon>Episquamata</taxon>
        <taxon>Toxicofera</taxon>
        <taxon>Serpentes</taxon>
        <taxon>Colubroidea</taxon>
        <taxon>Elapidae</taxon>
        <taxon>Laticaudinae</taxon>
        <taxon>Laticauda</taxon>
    </lineage>
</organism>
<evidence type="ECO:0000313" key="9">
    <source>
        <dbReference type="Ensembl" id="ENSLLTP00000016340.1"/>
    </source>
</evidence>
<evidence type="ECO:0000256" key="6">
    <source>
        <dbReference type="PROSITE-ProRule" id="PRU00479"/>
    </source>
</evidence>
<dbReference type="InterPro" id="IPR013806">
    <property type="entry name" value="Kringle-like"/>
</dbReference>
<dbReference type="GO" id="GO:0009986">
    <property type="term" value="C:cell surface"/>
    <property type="evidence" value="ECO:0007669"/>
    <property type="project" value="TreeGrafter"/>
</dbReference>
<evidence type="ECO:0000313" key="10">
    <source>
        <dbReference type="Proteomes" id="UP000694406"/>
    </source>
</evidence>
<feature type="disulfide bond" evidence="6">
    <location>
        <begin position="40"/>
        <end position="66"/>
    </location>
</feature>
<dbReference type="CDD" id="cd00062">
    <property type="entry name" value="FN2"/>
    <property type="match status" value="2"/>
</dbReference>
<evidence type="ECO:0000256" key="3">
    <source>
        <dbReference type="ARBA" id="ARBA00022525"/>
    </source>
</evidence>
<dbReference type="InterPro" id="IPR051666">
    <property type="entry name" value="SP_Capacitation_Regulator"/>
</dbReference>
<dbReference type="GO" id="GO:0008201">
    <property type="term" value="F:heparin binding"/>
    <property type="evidence" value="ECO:0007669"/>
    <property type="project" value="TreeGrafter"/>
</dbReference>
<reference evidence="9" key="1">
    <citation type="submission" date="2025-08" db="UniProtKB">
        <authorList>
            <consortium name="Ensembl"/>
        </authorList>
    </citation>
    <scope>IDENTIFICATION</scope>
</reference>
<evidence type="ECO:0000256" key="7">
    <source>
        <dbReference type="SAM" id="SignalP"/>
    </source>
</evidence>
<keyword evidence="7" id="KW-0732">Signal</keyword>
<dbReference type="AlphaFoldDB" id="A0A8C5SC12"/>
<dbReference type="FunFam" id="2.10.10.10:FF:000003">
    <property type="entry name" value="binder of sperm protein homolog 1"/>
    <property type="match status" value="2"/>
</dbReference>
<keyword evidence="4" id="KW-0677">Repeat</keyword>
<name>A0A8C5SC12_LATLA</name>
<feature type="domain" description="Fibronectin type-II" evidence="8">
    <location>
        <begin position="35"/>
        <end position="83"/>
    </location>
</feature>
<keyword evidence="10" id="KW-1185">Reference proteome</keyword>
<comment type="similarity">
    <text evidence="2">Belongs to the seminal plasma protein family.</text>
</comment>
<dbReference type="PRINTS" id="PR00013">
    <property type="entry name" value="FNTYPEII"/>
</dbReference>
<feature type="chain" id="PRO_5034956932" description="Fibronectin type-II domain-containing protein" evidence="7">
    <location>
        <begin position="29"/>
        <end position="153"/>
    </location>
</feature>
<comment type="subcellular location">
    <subcellularLocation>
        <location evidence="1">Secreted</location>
    </subcellularLocation>
</comment>
<keyword evidence="5 6" id="KW-1015">Disulfide bond</keyword>
<evidence type="ECO:0000256" key="1">
    <source>
        <dbReference type="ARBA" id="ARBA00004613"/>
    </source>
</evidence>
<feature type="signal peptide" evidence="7">
    <location>
        <begin position="1"/>
        <end position="28"/>
    </location>
</feature>
<dbReference type="InterPro" id="IPR000562">
    <property type="entry name" value="FN_type2_dom"/>
</dbReference>
<dbReference type="PROSITE" id="PS51257">
    <property type="entry name" value="PROKAR_LIPOPROTEIN"/>
    <property type="match status" value="1"/>
</dbReference>
<sequence length="153" mass="17754">MLRVRSASVFASSCVLFLWSSILSCVDAQQIPNADPKEMCVFPFLYNQNFYFMCTTDGMFGKTPWCSLTENYNSDLQWTYCEPSAFDYIMESPPCIFPFIYQGKLYRNCTADGRRDGKFWCATTQNYDVDRKLKLCQDLGKKVECYKKKIEGS</sequence>
<dbReference type="Proteomes" id="UP000694406">
    <property type="component" value="Unplaced"/>
</dbReference>
<dbReference type="PROSITE" id="PS51092">
    <property type="entry name" value="FN2_2"/>
    <property type="match status" value="2"/>
</dbReference>
<keyword evidence="3" id="KW-0964">Secreted</keyword>
<feature type="disulfide bond" evidence="6">
    <location>
        <begin position="109"/>
        <end position="136"/>
    </location>
</feature>
<evidence type="ECO:0000256" key="2">
    <source>
        <dbReference type="ARBA" id="ARBA00010011"/>
    </source>
</evidence>